<sequence length="78" mass="8999">MEYWLVLTSSRSIRLLAEISSVRAQALLDNRSPERYSAAQRMSWAASRTTTRSEDRACSLMGILSSRANHSRQRRERL</sequence>
<reference evidence="2" key="1">
    <citation type="journal article" date="2012" name="PLoS Genet.">
        <title>The genomes of the fungal plant pathogens Cladosporium fulvum and Dothistroma septosporum reveal adaptation to different hosts and lifestyles but also signatures of common ancestry.</title>
        <authorList>
            <person name="de Wit P.J.G.M."/>
            <person name="van der Burgt A."/>
            <person name="Oekmen B."/>
            <person name="Stergiopoulos I."/>
            <person name="Abd-Elsalam K.A."/>
            <person name="Aerts A.L."/>
            <person name="Bahkali A.H."/>
            <person name="Beenen H.G."/>
            <person name="Chettri P."/>
            <person name="Cox M.P."/>
            <person name="Datema E."/>
            <person name="de Vries R.P."/>
            <person name="Dhillon B."/>
            <person name="Ganley A.R."/>
            <person name="Griffiths S.A."/>
            <person name="Guo Y."/>
            <person name="Hamelin R.C."/>
            <person name="Henrissat B."/>
            <person name="Kabir M.S."/>
            <person name="Jashni M.K."/>
            <person name="Kema G."/>
            <person name="Klaubauf S."/>
            <person name="Lapidus A."/>
            <person name="Levasseur A."/>
            <person name="Lindquist E."/>
            <person name="Mehrabi R."/>
            <person name="Ohm R.A."/>
            <person name="Owen T.J."/>
            <person name="Salamov A."/>
            <person name="Schwelm A."/>
            <person name="Schijlen E."/>
            <person name="Sun H."/>
            <person name="van den Burg H.A."/>
            <person name="van Ham R.C.H.J."/>
            <person name="Zhang S."/>
            <person name="Goodwin S.B."/>
            <person name="Grigoriev I.V."/>
            <person name="Collemare J."/>
            <person name="Bradshaw R.E."/>
        </authorList>
    </citation>
    <scope>NUCLEOTIDE SEQUENCE [LARGE SCALE GENOMIC DNA]</scope>
    <source>
        <strain evidence="2">NZE10 / CBS 128990</strain>
    </source>
</reference>
<dbReference type="HOGENOM" id="CLU_2622004_0_0_1"/>
<gene>
    <name evidence="1" type="ORF">DOTSEDRAFT_68881</name>
</gene>
<keyword evidence="2" id="KW-1185">Reference proteome</keyword>
<protein>
    <submittedName>
        <fullName evidence="1">Uncharacterized protein</fullName>
    </submittedName>
</protein>
<dbReference type="EMBL" id="KB446535">
    <property type="protein sequence ID" value="EME50162.1"/>
    <property type="molecule type" value="Genomic_DNA"/>
</dbReference>
<dbReference type="Proteomes" id="UP000016933">
    <property type="component" value="Unassembled WGS sequence"/>
</dbReference>
<proteinExistence type="predicted"/>
<organism evidence="1 2">
    <name type="scientific">Dothistroma septosporum (strain NZE10 / CBS 128990)</name>
    <name type="common">Red band needle blight fungus</name>
    <name type="synonym">Mycosphaerella pini</name>
    <dbReference type="NCBI Taxonomy" id="675120"/>
    <lineage>
        <taxon>Eukaryota</taxon>
        <taxon>Fungi</taxon>
        <taxon>Dikarya</taxon>
        <taxon>Ascomycota</taxon>
        <taxon>Pezizomycotina</taxon>
        <taxon>Dothideomycetes</taxon>
        <taxon>Dothideomycetidae</taxon>
        <taxon>Mycosphaerellales</taxon>
        <taxon>Mycosphaerellaceae</taxon>
        <taxon>Dothistroma</taxon>
    </lineage>
</organism>
<evidence type="ECO:0000313" key="1">
    <source>
        <dbReference type="EMBL" id="EME50162.1"/>
    </source>
</evidence>
<dbReference type="PANTHER" id="PTHR10622:SF10">
    <property type="entry name" value="HET DOMAIN-CONTAINING PROTEIN"/>
    <property type="match status" value="1"/>
</dbReference>
<name>N1Q3A1_DOTSN</name>
<accession>N1Q3A1</accession>
<evidence type="ECO:0000313" key="2">
    <source>
        <dbReference type="Proteomes" id="UP000016933"/>
    </source>
</evidence>
<dbReference type="PANTHER" id="PTHR10622">
    <property type="entry name" value="HET DOMAIN-CONTAINING PROTEIN"/>
    <property type="match status" value="1"/>
</dbReference>
<reference evidence="1 2" key="2">
    <citation type="journal article" date="2012" name="PLoS Pathog.">
        <title>Diverse lifestyles and strategies of plant pathogenesis encoded in the genomes of eighteen Dothideomycetes fungi.</title>
        <authorList>
            <person name="Ohm R.A."/>
            <person name="Feau N."/>
            <person name="Henrissat B."/>
            <person name="Schoch C.L."/>
            <person name="Horwitz B.A."/>
            <person name="Barry K.W."/>
            <person name="Condon B.J."/>
            <person name="Copeland A.C."/>
            <person name="Dhillon B."/>
            <person name="Glaser F."/>
            <person name="Hesse C.N."/>
            <person name="Kosti I."/>
            <person name="LaButti K."/>
            <person name="Lindquist E.A."/>
            <person name="Lucas S."/>
            <person name="Salamov A.A."/>
            <person name="Bradshaw R.E."/>
            <person name="Ciuffetti L."/>
            <person name="Hamelin R.C."/>
            <person name="Kema G.H.J."/>
            <person name="Lawrence C."/>
            <person name="Scott J.A."/>
            <person name="Spatafora J.W."/>
            <person name="Turgeon B.G."/>
            <person name="de Wit P.J.G.M."/>
            <person name="Zhong S."/>
            <person name="Goodwin S.B."/>
            <person name="Grigoriev I.V."/>
        </authorList>
    </citation>
    <scope>NUCLEOTIDE SEQUENCE [LARGE SCALE GENOMIC DNA]</scope>
    <source>
        <strain evidence="2">NZE10 / CBS 128990</strain>
    </source>
</reference>
<dbReference type="AlphaFoldDB" id="N1Q3A1"/>